<protein>
    <submittedName>
        <fullName evidence="1">Uncharacterized protein</fullName>
    </submittedName>
</protein>
<dbReference type="AlphaFoldDB" id="A0A8J5RJ21"/>
<sequence length="134" mass="15081">MLQDDQEHLTLLDVHQFPPLSSKTYRMFASLTKLKLHIIHFSEVTDVIIDEVVSTLPLPRDTGDGSIRSYRRVGAYAAQCIPCAPPQPRSTIEGNDSEAGWSRRVCRRIGGSSMDHVGELYDDLLLQILLLCSW</sequence>
<reference evidence="1" key="1">
    <citation type="journal article" date="2021" name="bioRxiv">
        <title>Whole Genome Assembly and Annotation of Northern Wild Rice, Zizania palustris L., Supports a Whole Genome Duplication in the Zizania Genus.</title>
        <authorList>
            <person name="Haas M."/>
            <person name="Kono T."/>
            <person name="Macchietto M."/>
            <person name="Millas R."/>
            <person name="McGilp L."/>
            <person name="Shao M."/>
            <person name="Duquette J."/>
            <person name="Hirsch C.N."/>
            <person name="Kimball J."/>
        </authorList>
    </citation>
    <scope>NUCLEOTIDE SEQUENCE</scope>
    <source>
        <tissue evidence="1">Fresh leaf tissue</tissue>
    </source>
</reference>
<reference evidence="1" key="2">
    <citation type="submission" date="2021-02" db="EMBL/GenBank/DDBJ databases">
        <authorList>
            <person name="Kimball J.A."/>
            <person name="Haas M.W."/>
            <person name="Macchietto M."/>
            <person name="Kono T."/>
            <person name="Duquette J."/>
            <person name="Shao M."/>
        </authorList>
    </citation>
    <scope>NUCLEOTIDE SEQUENCE</scope>
    <source>
        <tissue evidence="1">Fresh leaf tissue</tissue>
    </source>
</reference>
<evidence type="ECO:0000313" key="1">
    <source>
        <dbReference type="EMBL" id="KAG8046673.1"/>
    </source>
</evidence>
<accession>A0A8J5RJ21</accession>
<proteinExistence type="predicted"/>
<dbReference type="Proteomes" id="UP000729402">
    <property type="component" value="Unassembled WGS sequence"/>
</dbReference>
<dbReference type="EMBL" id="JAAALK010000290">
    <property type="protein sequence ID" value="KAG8046673.1"/>
    <property type="molecule type" value="Genomic_DNA"/>
</dbReference>
<organism evidence="1 2">
    <name type="scientific">Zizania palustris</name>
    <name type="common">Northern wild rice</name>
    <dbReference type="NCBI Taxonomy" id="103762"/>
    <lineage>
        <taxon>Eukaryota</taxon>
        <taxon>Viridiplantae</taxon>
        <taxon>Streptophyta</taxon>
        <taxon>Embryophyta</taxon>
        <taxon>Tracheophyta</taxon>
        <taxon>Spermatophyta</taxon>
        <taxon>Magnoliopsida</taxon>
        <taxon>Liliopsida</taxon>
        <taxon>Poales</taxon>
        <taxon>Poaceae</taxon>
        <taxon>BOP clade</taxon>
        <taxon>Oryzoideae</taxon>
        <taxon>Oryzeae</taxon>
        <taxon>Zizaniinae</taxon>
        <taxon>Zizania</taxon>
    </lineage>
</organism>
<gene>
    <name evidence="1" type="ORF">GUJ93_ZPchr0008g13718</name>
</gene>
<comment type="caution">
    <text evidence="1">The sequence shown here is derived from an EMBL/GenBank/DDBJ whole genome shotgun (WGS) entry which is preliminary data.</text>
</comment>
<keyword evidence="2" id="KW-1185">Reference proteome</keyword>
<name>A0A8J5RJ21_ZIZPA</name>
<evidence type="ECO:0000313" key="2">
    <source>
        <dbReference type="Proteomes" id="UP000729402"/>
    </source>
</evidence>